<evidence type="ECO:0000313" key="2">
    <source>
        <dbReference type="EMBL" id="KZT28232.1"/>
    </source>
</evidence>
<gene>
    <name evidence="2" type="ORF">NEOLEDRAFT_1058918</name>
</gene>
<feature type="domain" description="NYN" evidence="1">
    <location>
        <begin position="6"/>
        <end position="148"/>
    </location>
</feature>
<dbReference type="GO" id="GO:0004540">
    <property type="term" value="F:RNA nuclease activity"/>
    <property type="evidence" value="ECO:0007669"/>
    <property type="project" value="InterPro"/>
</dbReference>
<proteinExistence type="predicted"/>
<dbReference type="GO" id="GO:0005777">
    <property type="term" value="C:peroxisome"/>
    <property type="evidence" value="ECO:0007669"/>
    <property type="project" value="InterPro"/>
</dbReference>
<dbReference type="PANTHER" id="PTHR14379">
    <property type="entry name" value="LIMKAIN B LKAP"/>
    <property type="match status" value="1"/>
</dbReference>
<dbReference type="GO" id="GO:1905762">
    <property type="term" value="F:CCR4-NOT complex binding"/>
    <property type="evidence" value="ECO:0007669"/>
    <property type="project" value="TreeGrafter"/>
</dbReference>
<dbReference type="STRING" id="1314782.A0A165UIS8"/>
<sequence>MTLRNRAAIFWDYENVRVPASTASNGLTTKIESVAHQYGSVTLFRAYMDPTEMASPKSIALRSNFQTSGVTLVDCPHNGGKDVADKMIIVDMLIFALDQPAPATVILISGDRDFAYAASTLRLRGYDVVLIAPKSTSTSIKSAASHVLDW</sequence>
<organism evidence="2 3">
    <name type="scientific">Neolentinus lepideus HHB14362 ss-1</name>
    <dbReference type="NCBI Taxonomy" id="1314782"/>
    <lineage>
        <taxon>Eukaryota</taxon>
        <taxon>Fungi</taxon>
        <taxon>Dikarya</taxon>
        <taxon>Basidiomycota</taxon>
        <taxon>Agaricomycotina</taxon>
        <taxon>Agaricomycetes</taxon>
        <taxon>Gloeophyllales</taxon>
        <taxon>Gloeophyllaceae</taxon>
        <taxon>Neolentinus</taxon>
    </lineage>
</organism>
<dbReference type="Pfam" id="PF01936">
    <property type="entry name" value="NYN"/>
    <property type="match status" value="1"/>
</dbReference>
<accession>A0A165UIS8</accession>
<dbReference type="EMBL" id="KV425558">
    <property type="protein sequence ID" value="KZT28232.1"/>
    <property type="molecule type" value="Genomic_DNA"/>
</dbReference>
<dbReference type="InterPro" id="IPR021139">
    <property type="entry name" value="NYN"/>
</dbReference>
<protein>
    <recommendedName>
        <fullName evidence="1">NYN domain-containing protein</fullName>
    </recommendedName>
</protein>
<reference evidence="2 3" key="1">
    <citation type="journal article" date="2016" name="Mol. Biol. Evol.">
        <title>Comparative Genomics of Early-Diverging Mushroom-Forming Fungi Provides Insights into the Origins of Lignocellulose Decay Capabilities.</title>
        <authorList>
            <person name="Nagy L.G."/>
            <person name="Riley R."/>
            <person name="Tritt A."/>
            <person name="Adam C."/>
            <person name="Daum C."/>
            <person name="Floudas D."/>
            <person name="Sun H."/>
            <person name="Yadav J.S."/>
            <person name="Pangilinan J."/>
            <person name="Larsson K.H."/>
            <person name="Matsuura K."/>
            <person name="Barry K."/>
            <person name="Labutti K."/>
            <person name="Kuo R."/>
            <person name="Ohm R.A."/>
            <person name="Bhattacharya S.S."/>
            <person name="Shirouzu T."/>
            <person name="Yoshinaga Y."/>
            <person name="Martin F.M."/>
            <person name="Grigoriev I.V."/>
            <person name="Hibbett D.S."/>
        </authorList>
    </citation>
    <scope>NUCLEOTIDE SEQUENCE [LARGE SCALE GENOMIC DNA]</scope>
    <source>
        <strain evidence="2 3">HHB14362 ss-1</strain>
    </source>
</reference>
<dbReference type="PANTHER" id="PTHR14379:SF3">
    <property type="entry name" value="MEIOSIS REGULATOR AND MRNA STABILITY FACTOR 1"/>
    <property type="match status" value="1"/>
</dbReference>
<name>A0A165UIS8_9AGAM</name>
<dbReference type="GO" id="GO:0010468">
    <property type="term" value="P:regulation of gene expression"/>
    <property type="evidence" value="ECO:0007669"/>
    <property type="project" value="InterPro"/>
</dbReference>
<dbReference type="Proteomes" id="UP000076761">
    <property type="component" value="Unassembled WGS sequence"/>
</dbReference>
<dbReference type="CDD" id="cd10910">
    <property type="entry name" value="PIN_limkain_b1_N_like"/>
    <property type="match status" value="1"/>
</dbReference>
<feature type="non-terminal residue" evidence="2">
    <location>
        <position position="150"/>
    </location>
</feature>
<dbReference type="OrthoDB" id="549353at2759"/>
<keyword evidence="3" id="KW-1185">Reference proteome</keyword>
<evidence type="ECO:0000259" key="1">
    <source>
        <dbReference type="Pfam" id="PF01936"/>
    </source>
</evidence>
<dbReference type="InParanoid" id="A0A165UIS8"/>
<dbReference type="InterPro" id="IPR024768">
    <property type="entry name" value="Marf1"/>
</dbReference>
<evidence type="ECO:0000313" key="3">
    <source>
        <dbReference type="Proteomes" id="UP000076761"/>
    </source>
</evidence>
<dbReference type="AlphaFoldDB" id="A0A165UIS8"/>
<dbReference type="Gene3D" id="3.40.50.1010">
    <property type="entry name" value="5'-nuclease"/>
    <property type="match status" value="1"/>
</dbReference>